<dbReference type="Pfam" id="PF13835">
    <property type="entry name" value="DUF4194"/>
    <property type="match status" value="1"/>
</dbReference>
<name>M4VS27_9BACT</name>
<sequence length="195" mass="22951">MSFDIKKTKVLVQLLKGPIYRDSMPVLWQDFLIYKEQVHDYFQHIGLNVFVHDDFGFAFLRQPLASESVDDDKVVPRLIQQRELSFELSVLLILLRKRLAEHDNSSSEARVVLDERDIIQMMKVFLPETNNETKQKKDVDSLIEKAVDMGVLRRMTHDQRKLEVLRILAALFDASRLAELQNRIEEYKEYAQRST</sequence>
<dbReference type="RefSeq" id="WP_015470469.1">
    <property type="nucleotide sequence ID" value="NC_020813.1"/>
</dbReference>
<accession>M4VS27</accession>
<dbReference type="OrthoDB" id="5295172at2"/>
<evidence type="ECO:0008006" key="3">
    <source>
        <dbReference type="Google" id="ProtNLM"/>
    </source>
</evidence>
<organism evidence="1 2">
    <name type="scientific">Pseudobdellovibrio exovorus JSS</name>
    <dbReference type="NCBI Taxonomy" id="1184267"/>
    <lineage>
        <taxon>Bacteria</taxon>
        <taxon>Pseudomonadati</taxon>
        <taxon>Bdellovibrionota</taxon>
        <taxon>Bdellovibrionia</taxon>
        <taxon>Bdellovibrionales</taxon>
        <taxon>Pseudobdellovibrionaceae</taxon>
        <taxon>Pseudobdellovibrio</taxon>
    </lineage>
</organism>
<dbReference type="Proteomes" id="UP000012040">
    <property type="component" value="Chromosome"/>
</dbReference>
<dbReference type="PATRIC" id="fig|1184267.3.peg.1784"/>
<dbReference type="HOGENOM" id="CLU_114545_1_0_7"/>
<keyword evidence="2" id="KW-1185">Reference proteome</keyword>
<proteinExistence type="predicted"/>
<dbReference type="AlphaFoldDB" id="M4VS27"/>
<dbReference type="eggNOG" id="ENOG5031GHU">
    <property type="taxonomic scope" value="Bacteria"/>
</dbReference>
<evidence type="ECO:0000313" key="1">
    <source>
        <dbReference type="EMBL" id="AGH95979.1"/>
    </source>
</evidence>
<evidence type="ECO:0000313" key="2">
    <source>
        <dbReference type="Proteomes" id="UP000012040"/>
    </source>
</evidence>
<dbReference type="KEGG" id="bex:A11Q_1763"/>
<protein>
    <recommendedName>
        <fullName evidence="3">DUF4194 domain-containing protein</fullName>
    </recommendedName>
</protein>
<gene>
    <name evidence="1" type="ORF">A11Q_1763</name>
</gene>
<reference evidence="1 2" key="1">
    <citation type="journal article" date="2013" name="ISME J.">
        <title>By their genes ye shall know them: genomic signatures of predatory bacteria.</title>
        <authorList>
            <person name="Pasternak Z."/>
            <person name="Pietrokovski S."/>
            <person name="Rotem O."/>
            <person name="Gophna U."/>
            <person name="Lurie-Weinberger M.N."/>
            <person name="Jurkevitch E."/>
        </authorList>
    </citation>
    <scope>NUCLEOTIDE SEQUENCE [LARGE SCALE GENOMIC DNA]</scope>
    <source>
        <strain evidence="1 2">JSS</strain>
    </source>
</reference>
<dbReference type="EMBL" id="CP003537">
    <property type="protein sequence ID" value="AGH95979.1"/>
    <property type="molecule type" value="Genomic_DNA"/>
</dbReference>
<dbReference type="InterPro" id="IPR025449">
    <property type="entry name" value="JetB"/>
</dbReference>
<dbReference type="STRING" id="1184267.A11Q_1763"/>